<protein>
    <submittedName>
        <fullName evidence="2">Dihaem cytochrome c</fullName>
    </submittedName>
</protein>
<feature type="chain" id="PRO_5011655491" evidence="1">
    <location>
        <begin position="21"/>
        <end position="145"/>
    </location>
</feature>
<evidence type="ECO:0000313" key="3">
    <source>
        <dbReference type="Proteomes" id="UP000199382"/>
    </source>
</evidence>
<sequence length="145" mass="16137">MIKTPILAAVAMAFAGSAFADEMEYMPPVTHAATLEECSACHMAYPAGFLPAQSWRVMMTTLEDHFGENAGLDEETRAEIEAYLVANAGRDLSGDGAVPQRISELPWFRHEHEEEVSKRQFEKAKSWANCNACHERAEQGIFEDD</sequence>
<dbReference type="RefSeq" id="WP_093157459.1">
    <property type="nucleotide sequence ID" value="NZ_FNEK01000029.1"/>
</dbReference>
<dbReference type="STRING" id="571298.SAMN04488026_102951"/>
<feature type="signal peptide" evidence="1">
    <location>
        <begin position="1"/>
        <end position="20"/>
    </location>
</feature>
<gene>
    <name evidence="2" type="ORF">SAMN04488026_102951</name>
</gene>
<dbReference type="InterPro" id="IPR018588">
    <property type="entry name" value="Dihaem_cytochrome-c"/>
</dbReference>
<keyword evidence="3" id="KW-1185">Reference proteome</keyword>
<name>A0A1G8YMD4_9RHOB</name>
<organism evidence="2 3">
    <name type="scientific">Aliiruegeria lutimaris</name>
    <dbReference type="NCBI Taxonomy" id="571298"/>
    <lineage>
        <taxon>Bacteria</taxon>
        <taxon>Pseudomonadati</taxon>
        <taxon>Pseudomonadota</taxon>
        <taxon>Alphaproteobacteria</taxon>
        <taxon>Rhodobacterales</taxon>
        <taxon>Roseobacteraceae</taxon>
        <taxon>Aliiruegeria</taxon>
    </lineage>
</organism>
<keyword evidence="1" id="KW-0732">Signal</keyword>
<accession>A0A1G8YMD4</accession>
<dbReference type="OrthoDB" id="5296814at2"/>
<dbReference type="EMBL" id="FNEK01000029">
    <property type="protein sequence ID" value="SDK03614.1"/>
    <property type="molecule type" value="Genomic_DNA"/>
</dbReference>
<evidence type="ECO:0000256" key="1">
    <source>
        <dbReference type="SAM" id="SignalP"/>
    </source>
</evidence>
<dbReference type="AlphaFoldDB" id="A0A1G8YMD4"/>
<proteinExistence type="predicted"/>
<dbReference type="Proteomes" id="UP000199382">
    <property type="component" value="Unassembled WGS sequence"/>
</dbReference>
<dbReference type="Pfam" id="PF09626">
    <property type="entry name" value="DHC"/>
    <property type="match status" value="1"/>
</dbReference>
<reference evidence="2 3" key="1">
    <citation type="submission" date="2016-10" db="EMBL/GenBank/DDBJ databases">
        <authorList>
            <person name="de Groot N.N."/>
        </authorList>
    </citation>
    <scope>NUCLEOTIDE SEQUENCE [LARGE SCALE GENOMIC DNA]</scope>
    <source>
        <strain evidence="2 3">DSM 25294</strain>
    </source>
</reference>
<evidence type="ECO:0000313" key="2">
    <source>
        <dbReference type="EMBL" id="SDK03614.1"/>
    </source>
</evidence>